<evidence type="ECO:0000313" key="2">
    <source>
        <dbReference type="EMBL" id="BBA33250.1"/>
    </source>
</evidence>
<dbReference type="RefSeq" id="WP_119628886.1">
    <property type="nucleotide sequence ID" value="NZ_AP017928.1"/>
</dbReference>
<sequence length="124" mass="13848">MKIVGFNHASLIVSDLDASRRFYEGILGLTPSDKRPRMPFDGVWYEIGEQQIHLLQVPNPDIGAERPEHGGLDRHVALNVADLAAIKRDLEQAGVPYSVSKSGRPALFCRDPDNNTFELIELRP</sequence>
<gene>
    <name evidence="2" type="ORF">sS8_1290</name>
</gene>
<protein>
    <submittedName>
        <fullName evidence="2">Glyoxalase/bleomycin resistance protein/dioxygenase</fullName>
    </submittedName>
</protein>
<dbReference type="Gene3D" id="3.10.180.10">
    <property type="entry name" value="2,3-Dihydroxybiphenyl 1,2-Dioxygenase, domain 1"/>
    <property type="match status" value="1"/>
</dbReference>
<reference evidence="2 3" key="1">
    <citation type="submission" date="2016-12" db="EMBL/GenBank/DDBJ databases">
        <title>Genome sequencing of Methylocaldum marinum.</title>
        <authorList>
            <person name="Takeuchi M."/>
            <person name="Kamagata Y."/>
            <person name="Hiraoka S."/>
            <person name="Oshima K."/>
            <person name="Hattori M."/>
            <person name="Iwasaki W."/>
        </authorList>
    </citation>
    <scope>NUCLEOTIDE SEQUENCE [LARGE SCALE GENOMIC DNA]</scope>
    <source>
        <strain evidence="2 3">S8</strain>
    </source>
</reference>
<keyword evidence="3" id="KW-1185">Reference proteome</keyword>
<dbReference type="CDD" id="cd07245">
    <property type="entry name" value="VOC_like"/>
    <property type="match status" value="1"/>
</dbReference>
<keyword evidence="2" id="KW-0560">Oxidoreductase</keyword>
<proteinExistence type="predicted"/>
<keyword evidence="2" id="KW-0223">Dioxygenase</keyword>
<dbReference type="EMBL" id="AP017928">
    <property type="protein sequence ID" value="BBA33250.1"/>
    <property type="molecule type" value="Genomic_DNA"/>
</dbReference>
<dbReference type="InterPro" id="IPR037523">
    <property type="entry name" value="VOC_core"/>
</dbReference>
<dbReference type="InterPro" id="IPR004360">
    <property type="entry name" value="Glyas_Fos-R_dOase_dom"/>
</dbReference>
<dbReference type="PANTHER" id="PTHR21366:SF22">
    <property type="entry name" value="VOC DOMAIN-CONTAINING PROTEIN"/>
    <property type="match status" value="1"/>
</dbReference>
<dbReference type="KEGG" id="mmai:sS8_1290"/>
<dbReference type="InterPro" id="IPR029068">
    <property type="entry name" value="Glyas_Bleomycin-R_OHBP_Dase"/>
</dbReference>
<dbReference type="PROSITE" id="PS51819">
    <property type="entry name" value="VOC"/>
    <property type="match status" value="1"/>
</dbReference>
<dbReference type="SUPFAM" id="SSF54593">
    <property type="entry name" value="Glyoxalase/Bleomycin resistance protein/Dihydroxybiphenyl dioxygenase"/>
    <property type="match status" value="1"/>
</dbReference>
<accession>A0A250KNI3</accession>
<dbReference type="InterPro" id="IPR050383">
    <property type="entry name" value="GlyoxalaseI/FosfomycinResist"/>
</dbReference>
<name>A0A250KNI3_9GAMM</name>
<dbReference type="AlphaFoldDB" id="A0A250KNI3"/>
<evidence type="ECO:0000313" key="3">
    <source>
        <dbReference type="Proteomes" id="UP000266313"/>
    </source>
</evidence>
<dbReference type="Pfam" id="PF00903">
    <property type="entry name" value="Glyoxalase"/>
    <property type="match status" value="1"/>
</dbReference>
<feature type="domain" description="VOC" evidence="1">
    <location>
        <begin position="5"/>
        <end position="122"/>
    </location>
</feature>
<dbReference type="Proteomes" id="UP000266313">
    <property type="component" value="Chromosome"/>
</dbReference>
<organism evidence="2 3">
    <name type="scientific">Methylocaldum marinum</name>
    <dbReference type="NCBI Taxonomy" id="1432792"/>
    <lineage>
        <taxon>Bacteria</taxon>
        <taxon>Pseudomonadati</taxon>
        <taxon>Pseudomonadota</taxon>
        <taxon>Gammaproteobacteria</taxon>
        <taxon>Methylococcales</taxon>
        <taxon>Methylococcaceae</taxon>
        <taxon>Methylocaldum</taxon>
    </lineage>
</organism>
<dbReference type="OrthoDB" id="9804944at2"/>
<dbReference type="PANTHER" id="PTHR21366">
    <property type="entry name" value="GLYOXALASE FAMILY PROTEIN"/>
    <property type="match status" value="1"/>
</dbReference>
<evidence type="ECO:0000259" key="1">
    <source>
        <dbReference type="PROSITE" id="PS51819"/>
    </source>
</evidence>
<dbReference type="GO" id="GO:0051213">
    <property type="term" value="F:dioxygenase activity"/>
    <property type="evidence" value="ECO:0007669"/>
    <property type="project" value="UniProtKB-KW"/>
</dbReference>